<sequence length="62" mass="7197">MFKNISFKALYIVLYINSPLRLASFLLSISQPYSADFSPCFFRCGCFCEPNLNRTGLRAWKH</sequence>
<dbReference type="EMBL" id="NESQ01000134">
    <property type="protein sequence ID" value="PUU77951.1"/>
    <property type="molecule type" value="Genomic_DNA"/>
</dbReference>
<protein>
    <submittedName>
        <fullName evidence="1">Uncharacterized protein</fullName>
    </submittedName>
</protein>
<reference evidence="1 2" key="1">
    <citation type="submission" date="2017-04" db="EMBL/GenBank/DDBJ databases">
        <title>Draft genome sequence of Tuber borchii Vittad., a whitish edible truffle.</title>
        <authorList>
            <consortium name="DOE Joint Genome Institute"/>
            <person name="Murat C."/>
            <person name="Kuo A."/>
            <person name="Barry K.W."/>
            <person name="Clum A."/>
            <person name="Dockter R.B."/>
            <person name="Fauchery L."/>
            <person name="Iotti M."/>
            <person name="Kohler A."/>
            <person name="Labutti K."/>
            <person name="Lindquist E.A."/>
            <person name="Lipzen A."/>
            <person name="Ohm R.A."/>
            <person name="Wang M."/>
            <person name="Grigoriev I.V."/>
            <person name="Zambonelli A."/>
            <person name="Martin F.M."/>
        </authorList>
    </citation>
    <scope>NUCLEOTIDE SEQUENCE [LARGE SCALE GENOMIC DNA]</scope>
    <source>
        <strain evidence="1 2">Tbo3840</strain>
    </source>
</reference>
<comment type="caution">
    <text evidence="1">The sequence shown here is derived from an EMBL/GenBank/DDBJ whole genome shotgun (WGS) entry which is preliminary data.</text>
</comment>
<keyword evidence="2" id="KW-1185">Reference proteome</keyword>
<dbReference type="AlphaFoldDB" id="A0A2T6ZR37"/>
<gene>
    <name evidence="1" type="ORF">B9Z19DRAFT_1085124</name>
</gene>
<accession>A0A2T6ZR37</accession>
<evidence type="ECO:0000313" key="1">
    <source>
        <dbReference type="EMBL" id="PUU77951.1"/>
    </source>
</evidence>
<evidence type="ECO:0000313" key="2">
    <source>
        <dbReference type="Proteomes" id="UP000244722"/>
    </source>
</evidence>
<name>A0A2T6ZR37_TUBBO</name>
<organism evidence="1 2">
    <name type="scientific">Tuber borchii</name>
    <name type="common">White truffle</name>
    <dbReference type="NCBI Taxonomy" id="42251"/>
    <lineage>
        <taxon>Eukaryota</taxon>
        <taxon>Fungi</taxon>
        <taxon>Dikarya</taxon>
        <taxon>Ascomycota</taxon>
        <taxon>Pezizomycotina</taxon>
        <taxon>Pezizomycetes</taxon>
        <taxon>Pezizales</taxon>
        <taxon>Tuberaceae</taxon>
        <taxon>Tuber</taxon>
    </lineage>
</organism>
<dbReference type="Proteomes" id="UP000244722">
    <property type="component" value="Unassembled WGS sequence"/>
</dbReference>
<proteinExistence type="predicted"/>